<accession>X1IP66</accession>
<evidence type="ECO:0008006" key="2">
    <source>
        <dbReference type="Google" id="ProtNLM"/>
    </source>
</evidence>
<sequence length="197" mass="21461">MMRVPVSSVTHSPYLFRAGLVTEVLNLRPYNSATGVYFDSEMTRNLRLGMTAVSTIDTTLELGLHLQRRIWAYGNISFSLGFQDFVFSLSNGKLSTNPDLLSFIGVISSEQLIGSYKLRSFLGIGTGALAGATATVDTSTQLTLGVYAGFLLKTPIFAKWGGLDVIGEFDGRGLNLGLRLPIFSDYHLLLGFVHVNN</sequence>
<dbReference type="EMBL" id="BARU01033480">
    <property type="protein sequence ID" value="GAH67924.1"/>
    <property type="molecule type" value="Genomic_DNA"/>
</dbReference>
<feature type="non-terminal residue" evidence="1">
    <location>
        <position position="197"/>
    </location>
</feature>
<protein>
    <recommendedName>
        <fullName evidence="2">DUF5723 domain-containing protein</fullName>
    </recommendedName>
</protein>
<gene>
    <name evidence="1" type="ORF">S03H2_52681</name>
</gene>
<proteinExistence type="predicted"/>
<comment type="caution">
    <text evidence="1">The sequence shown here is derived from an EMBL/GenBank/DDBJ whole genome shotgun (WGS) entry which is preliminary data.</text>
</comment>
<organism evidence="1">
    <name type="scientific">marine sediment metagenome</name>
    <dbReference type="NCBI Taxonomy" id="412755"/>
    <lineage>
        <taxon>unclassified sequences</taxon>
        <taxon>metagenomes</taxon>
        <taxon>ecological metagenomes</taxon>
    </lineage>
</organism>
<dbReference type="AlphaFoldDB" id="X1IP66"/>
<name>X1IP66_9ZZZZ</name>
<reference evidence="1" key="1">
    <citation type="journal article" date="2014" name="Front. Microbiol.">
        <title>High frequency of phylogenetically diverse reductive dehalogenase-homologous genes in deep subseafloor sedimentary metagenomes.</title>
        <authorList>
            <person name="Kawai M."/>
            <person name="Futagami T."/>
            <person name="Toyoda A."/>
            <person name="Takaki Y."/>
            <person name="Nishi S."/>
            <person name="Hori S."/>
            <person name="Arai W."/>
            <person name="Tsubouchi T."/>
            <person name="Morono Y."/>
            <person name="Uchiyama I."/>
            <person name="Ito T."/>
            <person name="Fujiyama A."/>
            <person name="Inagaki F."/>
            <person name="Takami H."/>
        </authorList>
    </citation>
    <scope>NUCLEOTIDE SEQUENCE</scope>
    <source>
        <strain evidence="1">Expedition CK06-06</strain>
    </source>
</reference>
<evidence type="ECO:0000313" key="1">
    <source>
        <dbReference type="EMBL" id="GAH67924.1"/>
    </source>
</evidence>